<evidence type="ECO:0008006" key="4">
    <source>
        <dbReference type="Google" id="ProtNLM"/>
    </source>
</evidence>
<comment type="caution">
    <text evidence="2">The sequence shown here is derived from an EMBL/GenBank/DDBJ whole genome shotgun (WGS) entry which is preliminary data.</text>
</comment>
<feature type="region of interest" description="Disordered" evidence="1">
    <location>
        <begin position="164"/>
        <end position="188"/>
    </location>
</feature>
<evidence type="ECO:0000256" key="1">
    <source>
        <dbReference type="SAM" id="MobiDB-lite"/>
    </source>
</evidence>
<protein>
    <recommendedName>
        <fullName evidence="4">DUF1062 domain-containing protein</fullName>
    </recommendedName>
</protein>
<dbReference type="eggNOG" id="COG4332">
    <property type="taxonomic scope" value="Bacteria"/>
</dbReference>
<dbReference type="HOGENOM" id="CLU_090982_0_0_5"/>
<dbReference type="AlphaFoldDB" id="K0PRT4"/>
<name>K0PRT4_9HYPH</name>
<feature type="compositionally biased region" description="Basic and acidic residues" evidence="1">
    <location>
        <begin position="164"/>
        <end position="175"/>
    </location>
</feature>
<dbReference type="RefSeq" id="WP_007533944.1">
    <property type="nucleotide sequence ID" value="NZ_HF536772.1"/>
</dbReference>
<dbReference type="EMBL" id="CANI01000024">
    <property type="protein sequence ID" value="CCM76538.1"/>
    <property type="molecule type" value="Genomic_DNA"/>
</dbReference>
<reference evidence="2 3" key="1">
    <citation type="journal article" date="2013" name="Genome Announc.">
        <title>Draft Genome Sequence of Rhizobium mesoamericanum STM3625, a Nitrogen-Fixing Symbiont of Mimosa pudica Isolated in French Guiana (South America).</title>
        <authorList>
            <person name="Moulin L."/>
            <person name="Mornico D."/>
            <person name="Melkonian R."/>
            <person name="Klonowska A."/>
        </authorList>
    </citation>
    <scope>NUCLEOTIDE SEQUENCE [LARGE SCALE GENOMIC DNA]</scope>
    <source>
        <strain evidence="2 3">STM3625</strain>
    </source>
</reference>
<dbReference type="Pfam" id="PF06353">
    <property type="entry name" value="DUF1062"/>
    <property type="match status" value="1"/>
</dbReference>
<dbReference type="InterPro" id="IPR009412">
    <property type="entry name" value="DUF1062"/>
</dbReference>
<evidence type="ECO:0000313" key="3">
    <source>
        <dbReference type="Proteomes" id="UP000009319"/>
    </source>
</evidence>
<sequence>MYPILQVRWTIILRMAPEPWIACSGCGGPKPFRSSGKLRLNANGKKLDAWLIYRCTSCGKTWNRPLVERQNLRDIDPGTLEALQTNDPGFIRFHAFDLQGLRLKASRIDQSTGIAVVKETIGTVQRALMLEIGLVVPGVASLRLDACERTAAVSIAAVSAARERQTYRQSGEKGRAAKSAAGRHADLP</sequence>
<accession>K0PRT4</accession>
<organism evidence="2 3">
    <name type="scientific">Rhizobium mesoamericanum STM3625</name>
    <dbReference type="NCBI Taxonomy" id="1211777"/>
    <lineage>
        <taxon>Bacteria</taxon>
        <taxon>Pseudomonadati</taxon>
        <taxon>Pseudomonadota</taxon>
        <taxon>Alphaproteobacteria</taxon>
        <taxon>Hyphomicrobiales</taxon>
        <taxon>Rhizobiaceae</taxon>
        <taxon>Rhizobium/Agrobacterium group</taxon>
        <taxon>Rhizobium</taxon>
    </lineage>
</organism>
<keyword evidence="3" id="KW-1185">Reference proteome</keyword>
<dbReference type="Proteomes" id="UP000009319">
    <property type="component" value="Unassembled WGS sequence"/>
</dbReference>
<proteinExistence type="predicted"/>
<evidence type="ECO:0000313" key="2">
    <source>
        <dbReference type="EMBL" id="CCM76538.1"/>
    </source>
</evidence>
<dbReference type="STRING" id="1211777.BN77_3557"/>
<gene>
    <name evidence="2" type="ORF">BN77_3557</name>
</gene>